<dbReference type="Proteomes" id="UP001168640">
    <property type="component" value="Unassembled WGS sequence"/>
</dbReference>
<evidence type="ECO:0000256" key="5">
    <source>
        <dbReference type="ARBA" id="ARBA00022655"/>
    </source>
</evidence>
<organism evidence="13 14">
    <name type="scientific">Marinobacter suaedae</name>
    <dbReference type="NCBI Taxonomy" id="3057675"/>
    <lineage>
        <taxon>Bacteria</taxon>
        <taxon>Pseudomonadati</taxon>
        <taxon>Pseudomonadota</taxon>
        <taxon>Gammaproteobacteria</taxon>
        <taxon>Pseudomonadales</taxon>
        <taxon>Marinobacteraceae</taxon>
        <taxon>Marinobacter</taxon>
    </lineage>
</organism>
<evidence type="ECO:0000256" key="7">
    <source>
        <dbReference type="ARBA" id="ARBA00023002"/>
    </source>
</evidence>
<evidence type="ECO:0000256" key="10">
    <source>
        <dbReference type="RuleBase" id="RU362068"/>
    </source>
</evidence>
<accession>A0ABT8W130</accession>
<dbReference type="RefSeq" id="WP_302909697.1">
    <property type="nucleotide sequence ID" value="NZ_JAUMIS010000002.1"/>
</dbReference>
<dbReference type="SUPFAM" id="SSF51735">
    <property type="entry name" value="NAD(P)-binding Rossmann-fold domains"/>
    <property type="match status" value="1"/>
</dbReference>
<evidence type="ECO:0000256" key="4">
    <source>
        <dbReference type="ARBA" id="ARBA00019465"/>
    </source>
</evidence>
<evidence type="ECO:0000259" key="12">
    <source>
        <dbReference type="Pfam" id="PF08546"/>
    </source>
</evidence>
<gene>
    <name evidence="13" type="ORF">QVZ43_09115</name>
</gene>
<evidence type="ECO:0000256" key="2">
    <source>
        <dbReference type="ARBA" id="ARBA00007870"/>
    </source>
</evidence>
<dbReference type="PANTHER" id="PTHR43765">
    <property type="entry name" value="2-DEHYDROPANTOATE 2-REDUCTASE-RELATED"/>
    <property type="match status" value="1"/>
</dbReference>
<dbReference type="InterPro" id="IPR008927">
    <property type="entry name" value="6-PGluconate_DH-like_C_sf"/>
</dbReference>
<evidence type="ECO:0000256" key="8">
    <source>
        <dbReference type="ARBA" id="ARBA00032024"/>
    </source>
</evidence>
<evidence type="ECO:0000256" key="6">
    <source>
        <dbReference type="ARBA" id="ARBA00022857"/>
    </source>
</evidence>
<feature type="domain" description="Ketopantoate reductase N-terminal" evidence="11">
    <location>
        <begin position="2"/>
        <end position="143"/>
    </location>
</feature>
<evidence type="ECO:0000256" key="9">
    <source>
        <dbReference type="ARBA" id="ARBA00048793"/>
    </source>
</evidence>
<evidence type="ECO:0000256" key="1">
    <source>
        <dbReference type="ARBA" id="ARBA00004994"/>
    </source>
</evidence>
<dbReference type="InterPro" id="IPR050838">
    <property type="entry name" value="Ketopantoate_reductase"/>
</dbReference>
<name>A0ABT8W130_9GAMM</name>
<keyword evidence="14" id="KW-1185">Reference proteome</keyword>
<feature type="domain" description="Ketopantoate reductase C-terminal" evidence="12">
    <location>
        <begin position="170"/>
        <end position="294"/>
    </location>
</feature>
<sequence length="300" mass="32213">MIAILGAGAMGRLWAASLPAHETAFVPRPGQTNTAPVHFHFQEVDGQSRQVTVSWLNAADTPALALVTTKAGDTLDAMEHLTNWLPASTPIVLFQNGLGSQQAVAERWADRPVLAATTTEGANRPTPDQVVHAGAGETWIGPLTDSADQKLYAVVARLSVSGLSIRPEQDILGRLWKKLVINAGINPFTALLDCPNGDMLSTDLYLSHIESLCTEIANLMNAVGRGPADPEKLRENIEAVARSTARNTSSMRSDVLSGKQTEIDYINGYLVRLGQSRGIATPVNQMLTEQVQQLSSGEQE</sequence>
<dbReference type="NCBIfam" id="TIGR00745">
    <property type="entry name" value="apbA_panE"/>
    <property type="match status" value="1"/>
</dbReference>
<dbReference type="Pfam" id="PF08546">
    <property type="entry name" value="ApbA_C"/>
    <property type="match status" value="1"/>
</dbReference>
<dbReference type="SUPFAM" id="SSF48179">
    <property type="entry name" value="6-phosphogluconate dehydrogenase C-terminal domain-like"/>
    <property type="match status" value="1"/>
</dbReference>
<dbReference type="InterPro" id="IPR003710">
    <property type="entry name" value="ApbA"/>
</dbReference>
<dbReference type="InterPro" id="IPR036291">
    <property type="entry name" value="NAD(P)-bd_dom_sf"/>
</dbReference>
<comment type="function">
    <text evidence="10">Catalyzes the NADPH-dependent reduction of ketopantoate into pantoic acid.</text>
</comment>
<comment type="pathway">
    <text evidence="1 10">Cofactor biosynthesis; (R)-pantothenate biosynthesis; (R)-pantoate from 3-methyl-2-oxobutanoate: step 2/2.</text>
</comment>
<evidence type="ECO:0000313" key="14">
    <source>
        <dbReference type="Proteomes" id="UP001168640"/>
    </source>
</evidence>
<dbReference type="InterPro" id="IPR013752">
    <property type="entry name" value="KPA_reductase"/>
</dbReference>
<evidence type="ECO:0000256" key="3">
    <source>
        <dbReference type="ARBA" id="ARBA00013014"/>
    </source>
</evidence>
<dbReference type="EMBL" id="JAUMIS010000002">
    <property type="protein sequence ID" value="MDO3721886.1"/>
    <property type="molecule type" value="Genomic_DNA"/>
</dbReference>
<proteinExistence type="inferred from homology"/>
<comment type="catalytic activity">
    <reaction evidence="9 10">
        <text>(R)-pantoate + NADP(+) = 2-dehydropantoate + NADPH + H(+)</text>
        <dbReference type="Rhea" id="RHEA:16233"/>
        <dbReference type="ChEBI" id="CHEBI:11561"/>
        <dbReference type="ChEBI" id="CHEBI:15378"/>
        <dbReference type="ChEBI" id="CHEBI:15980"/>
        <dbReference type="ChEBI" id="CHEBI:57783"/>
        <dbReference type="ChEBI" id="CHEBI:58349"/>
        <dbReference type="EC" id="1.1.1.169"/>
    </reaction>
</comment>
<dbReference type="EC" id="1.1.1.169" evidence="3 10"/>
<dbReference type="InterPro" id="IPR013328">
    <property type="entry name" value="6PGD_dom2"/>
</dbReference>
<reference evidence="13" key="1">
    <citation type="submission" date="2023-07" db="EMBL/GenBank/DDBJ databases">
        <title>Marinobacter sp. chi1 genome sequencing and assembly.</title>
        <authorList>
            <person name="Park S."/>
        </authorList>
    </citation>
    <scope>NUCLEOTIDE SEQUENCE</scope>
    <source>
        <strain evidence="13">Chi1</strain>
    </source>
</reference>
<dbReference type="Gene3D" id="3.40.50.720">
    <property type="entry name" value="NAD(P)-binding Rossmann-like Domain"/>
    <property type="match status" value="1"/>
</dbReference>
<keyword evidence="6 10" id="KW-0521">NADP</keyword>
<dbReference type="GO" id="GO:0008677">
    <property type="term" value="F:2-dehydropantoate 2-reductase activity"/>
    <property type="evidence" value="ECO:0007669"/>
    <property type="project" value="UniProtKB-EC"/>
</dbReference>
<evidence type="ECO:0000313" key="13">
    <source>
        <dbReference type="EMBL" id="MDO3721886.1"/>
    </source>
</evidence>
<keyword evidence="7 10" id="KW-0560">Oxidoreductase</keyword>
<comment type="caution">
    <text evidence="13">The sequence shown here is derived from an EMBL/GenBank/DDBJ whole genome shotgun (WGS) entry which is preliminary data.</text>
</comment>
<protein>
    <recommendedName>
        <fullName evidence="4 10">2-dehydropantoate 2-reductase</fullName>
        <ecNumber evidence="3 10">1.1.1.169</ecNumber>
    </recommendedName>
    <alternativeName>
        <fullName evidence="8 10">Ketopantoate reductase</fullName>
    </alternativeName>
</protein>
<evidence type="ECO:0000259" key="11">
    <source>
        <dbReference type="Pfam" id="PF02558"/>
    </source>
</evidence>
<dbReference type="InterPro" id="IPR013332">
    <property type="entry name" value="KPR_N"/>
</dbReference>
<dbReference type="Gene3D" id="1.10.1040.10">
    <property type="entry name" value="N-(1-d-carboxylethyl)-l-norvaline Dehydrogenase, domain 2"/>
    <property type="match status" value="1"/>
</dbReference>
<comment type="similarity">
    <text evidence="2 10">Belongs to the ketopantoate reductase family.</text>
</comment>
<dbReference type="PANTHER" id="PTHR43765:SF2">
    <property type="entry name" value="2-DEHYDROPANTOATE 2-REDUCTASE"/>
    <property type="match status" value="1"/>
</dbReference>
<dbReference type="Pfam" id="PF02558">
    <property type="entry name" value="ApbA"/>
    <property type="match status" value="1"/>
</dbReference>
<keyword evidence="5 10" id="KW-0566">Pantothenate biosynthesis</keyword>